<accession>A0ABW0KHB9</accession>
<dbReference type="InterPro" id="IPR024562">
    <property type="entry name" value="YqhG"/>
</dbReference>
<feature type="compositionally biased region" description="Low complexity" evidence="1">
    <location>
        <begin position="103"/>
        <end position="118"/>
    </location>
</feature>
<organism evidence="2 3">
    <name type="scientific">Paenibacillus aestuarii</name>
    <dbReference type="NCBI Taxonomy" id="516965"/>
    <lineage>
        <taxon>Bacteria</taxon>
        <taxon>Bacillati</taxon>
        <taxon>Bacillota</taxon>
        <taxon>Bacilli</taxon>
        <taxon>Bacillales</taxon>
        <taxon>Paenibacillaceae</taxon>
        <taxon>Paenibacillus</taxon>
    </lineage>
</organism>
<evidence type="ECO:0000313" key="2">
    <source>
        <dbReference type="EMBL" id="MFC5452487.1"/>
    </source>
</evidence>
<comment type="caution">
    <text evidence="2">The sequence shown here is derived from an EMBL/GenBank/DDBJ whole genome shotgun (WGS) entry which is preliminary data.</text>
</comment>
<protein>
    <submittedName>
        <fullName evidence="2">YqhG family protein</fullName>
    </submittedName>
</protein>
<proteinExistence type="predicted"/>
<feature type="compositionally biased region" description="Low complexity" evidence="1">
    <location>
        <begin position="81"/>
        <end position="90"/>
    </location>
</feature>
<dbReference type="RefSeq" id="WP_270880809.1">
    <property type="nucleotide sequence ID" value="NZ_JAQFVF010000038.1"/>
</dbReference>
<reference evidence="3" key="1">
    <citation type="journal article" date="2019" name="Int. J. Syst. Evol. Microbiol.">
        <title>The Global Catalogue of Microorganisms (GCM) 10K type strain sequencing project: providing services to taxonomists for standard genome sequencing and annotation.</title>
        <authorList>
            <consortium name="The Broad Institute Genomics Platform"/>
            <consortium name="The Broad Institute Genome Sequencing Center for Infectious Disease"/>
            <person name="Wu L."/>
            <person name="Ma J."/>
        </authorList>
    </citation>
    <scope>NUCLEOTIDE SEQUENCE [LARGE SCALE GENOMIC DNA]</scope>
    <source>
        <strain evidence="3">KACC 11904</strain>
    </source>
</reference>
<keyword evidence="3" id="KW-1185">Reference proteome</keyword>
<dbReference type="Proteomes" id="UP001596044">
    <property type="component" value="Unassembled WGS sequence"/>
</dbReference>
<dbReference type="EMBL" id="JBHSMJ010000054">
    <property type="protein sequence ID" value="MFC5452487.1"/>
    <property type="molecule type" value="Genomic_DNA"/>
</dbReference>
<name>A0ABW0KHB9_9BACL</name>
<gene>
    <name evidence="2" type="ORF">ACFPOG_30230</name>
</gene>
<dbReference type="Pfam" id="PF11079">
    <property type="entry name" value="YqhG"/>
    <property type="match status" value="2"/>
</dbReference>
<evidence type="ECO:0000256" key="1">
    <source>
        <dbReference type="SAM" id="MobiDB-lite"/>
    </source>
</evidence>
<feature type="region of interest" description="Disordered" evidence="1">
    <location>
        <begin position="79"/>
        <end position="118"/>
    </location>
</feature>
<sequence>MTISKRNIHTFVMRFLEAYECTILEKTPAYVTVKLSPEADKEMTGRPYYWSFVERTGAAPETMTYKFIFDPEQMKAEAKPRAAAAGKAVPAGGGSGAPGAPGPVGQAQGQAQGQPAAQQDDSILGRYFGFVPTTVTARVPQDEVTLGSRRLEQMFGIVREKGRFVHLFEEPFPTGAVTNQALVYDTWLCVNYKVELACDRKRSEIHSLAIQLNNGEIREHFHKHLLTKSLSPKLPANSHILPDTISLSKAINALEMTLERKISVYDHSWADEANEQHRSEINRVEAYYNGLLLSAEPDKRDEIETQCRNRLQEIDWQYKPRIVVSVINCGLFHLNSGRATRN</sequence>
<evidence type="ECO:0000313" key="3">
    <source>
        <dbReference type="Proteomes" id="UP001596044"/>
    </source>
</evidence>